<comment type="caution">
    <text evidence="10">The sequence shown here is derived from an EMBL/GenBank/DDBJ whole genome shotgun (WGS) entry which is preliminary data.</text>
</comment>
<keyword evidence="11" id="KW-1185">Reference proteome</keyword>
<keyword evidence="5" id="KW-0256">Endoplasmic reticulum</keyword>
<evidence type="ECO:0000313" key="11">
    <source>
        <dbReference type="Proteomes" id="UP000033483"/>
    </source>
</evidence>
<keyword evidence="7 9" id="KW-0472">Membrane</keyword>
<dbReference type="Proteomes" id="UP000033483">
    <property type="component" value="Unassembled WGS sequence"/>
</dbReference>
<dbReference type="UniPathway" id="UPA00196"/>
<evidence type="ECO:0000256" key="8">
    <source>
        <dbReference type="SAM" id="MobiDB-lite"/>
    </source>
</evidence>
<sequence length="249" mass="26394">MPSSKGARAAAPNPTAEAPPPPSLAPVPMKSDTLSLAVQVAQPVTIAGVFYGAFPLIVASPITGLQNMLAFVTVLQVVYVLACVPVVATKSKLGRKKIAERGNRPALFSCILSLLLSLLITPFVHLILVLFGGPFLTHVPHTLLCAAHFSVLCCFPLFYAHGVEAPTWLAIGSLGQPLDATYGAFCGGLVGAWLGAVPIPLDWDREWQKWPLTIVCGMYLGVAVGRLVAGCTPLYGKRVVQLDMPVKEE</sequence>
<dbReference type="AlphaFoldDB" id="A0A0F4Z7E7"/>
<proteinExistence type="predicted"/>
<protein>
    <recommendedName>
        <fullName evidence="12">Glycosylphosphatidylinositol anchor biosynthesis protein 11</fullName>
    </recommendedName>
</protein>
<evidence type="ECO:0000313" key="10">
    <source>
        <dbReference type="EMBL" id="KKA26021.1"/>
    </source>
</evidence>
<keyword evidence="6 9" id="KW-1133">Transmembrane helix</keyword>
<evidence type="ECO:0000256" key="4">
    <source>
        <dbReference type="ARBA" id="ARBA00022692"/>
    </source>
</evidence>
<feature type="transmembrane region" description="Helical" evidence="9">
    <location>
        <begin position="40"/>
        <end position="62"/>
    </location>
</feature>
<evidence type="ECO:0008006" key="12">
    <source>
        <dbReference type="Google" id="ProtNLM"/>
    </source>
</evidence>
<evidence type="ECO:0000256" key="2">
    <source>
        <dbReference type="ARBA" id="ARBA00004687"/>
    </source>
</evidence>
<keyword evidence="3" id="KW-0337">GPI-anchor biosynthesis</keyword>
<gene>
    <name evidence="10" type="ORF">TD95_003984</name>
</gene>
<comment type="pathway">
    <text evidence="2">Glycolipid biosynthesis; glycosylphosphatidylinositol-anchor biosynthesis.</text>
</comment>
<dbReference type="OrthoDB" id="17366at2759"/>
<name>A0A0F4Z7E7_9PEZI</name>
<evidence type="ECO:0000256" key="3">
    <source>
        <dbReference type="ARBA" id="ARBA00022502"/>
    </source>
</evidence>
<feature type="region of interest" description="Disordered" evidence="8">
    <location>
        <begin position="1"/>
        <end position="24"/>
    </location>
</feature>
<organism evidence="10 11">
    <name type="scientific">Thielaviopsis punctulata</name>
    <dbReference type="NCBI Taxonomy" id="72032"/>
    <lineage>
        <taxon>Eukaryota</taxon>
        <taxon>Fungi</taxon>
        <taxon>Dikarya</taxon>
        <taxon>Ascomycota</taxon>
        <taxon>Pezizomycotina</taxon>
        <taxon>Sordariomycetes</taxon>
        <taxon>Hypocreomycetidae</taxon>
        <taxon>Microascales</taxon>
        <taxon>Ceratocystidaceae</taxon>
        <taxon>Thielaviopsis</taxon>
    </lineage>
</organism>
<evidence type="ECO:0000256" key="6">
    <source>
        <dbReference type="ARBA" id="ARBA00022989"/>
    </source>
</evidence>
<dbReference type="InterPro" id="IPR009580">
    <property type="entry name" value="GPI_biosynthesis_protein_Pig-F"/>
</dbReference>
<feature type="transmembrane region" description="Helical" evidence="9">
    <location>
        <begin position="107"/>
        <end position="133"/>
    </location>
</feature>
<dbReference type="GO" id="GO:0005789">
    <property type="term" value="C:endoplasmic reticulum membrane"/>
    <property type="evidence" value="ECO:0007669"/>
    <property type="project" value="UniProtKB-SubCell"/>
</dbReference>
<evidence type="ECO:0000256" key="9">
    <source>
        <dbReference type="SAM" id="Phobius"/>
    </source>
</evidence>
<feature type="transmembrane region" description="Helical" evidence="9">
    <location>
        <begin position="68"/>
        <end position="87"/>
    </location>
</feature>
<dbReference type="EMBL" id="LAEV01002313">
    <property type="protein sequence ID" value="KKA26021.1"/>
    <property type="molecule type" value="Genomic_DNA"/>
</dbReference>
<dbReference type="Pfam" id="PF06699">
    <property type="entry name" value="PIG-F"/>
    <property type="match status" value="1"/>
</dbReference>
<keyword evidence="4 9" id="KW-0812">Transmembrane</keyword>
<feature type="transmembrane region" description="Helical" evidence="9">
    <location>
        <begin position="139"/>
        <end position="159"/>
    </location>
</feature>
<evidence type="ECO:0000256" key="1">
    <source>
        <dbReference type="ARBA" id="ARBA00004477"/>
    </source>
</evidence>
<dbReference type="GO" id="GO:0006506">
    <property type="term" value="P:GPI anchor biosynthetic process"/>
    <property type="evidence" value="ECO:0007669"/>
    <property type="project" value="UniProtKB-UniPathway"/>
</dbReference>
<accession>A0A0F4Z7E7</accession>
<comment type="subcellular location">
    <subcellularLocation>
        <location evidence="1">Endoplasmic reticulum membrane</location>
        <topology evidence="1">Multi-pass membrane protein</topology>
    </subcellularLocation>
</comment>
<reference evidence="10 11" key="1">
    <citation type="submission" date="2015-03" db="EMBL/GenBank/DDBJ databases">
        <authorList>
            <person name="Radwan O."/>
            <person name="Al-Naeli F.A."/>
            <person name="Rendon G.A."/>
            <person name="Fields C."/>
        </authorList>
    </citation>
    <scope>NUCLEOTIDE SEQUENCE [LARGE SCALE GENOMIC DNA]</scope>
    <source>
        <strain evidence="10">CR-DP1</strain>
    </source>
</reference>
<evidence type="ECO:0000256" key="5">
    <source>
        <dbReference type="ARBA" id="ARBA00022824"/>
    </source>
</evidence>
<feature type="transmembrane region" description="Helical" evidence="9">
    <location>
        <begin position="180"/>
        <end position="198"/>
    </location>
</feature>
<feature type="transmembrane region" description="Helical" evidence="9">
    <location>
        <begin position="210"/>
        <end position="229"/>
    </location>
</feature>
<feature type="compositionally biased region" description="Low complexity" evidence="8">
    <location>
        <begin position="7"/>
        <end position="16"/>
    </location>
</feature>
<evidence type="ECO:0000256" key="7">
    <source>
        <dbReference type="ARBA" id="ARBA00023136"/>
    </source>
</evidence>